<feature type="region of interest" description="Disordered" evidence="10">
    <location>
        <begin position="931"/>
        <end position="1182"/>
    </location>
</feature>
<evidence type="ECO:0000256" key="3">
    <source>
        <dbReference type="ARBA" id="ARBA00020612"/>
    </source>
</evidence>
<sequence length="1780" mass="191902">MAASETVSPDPIVSVVETPPIEVVKESSLENLMDRLRSKSGQYKSWPEMSKSLRVAITEKRHLMNSGDRTQLQKVLDTLQKSIKVTSLQSMVERLESISRQVQGVRFSNNAPSPELYIYNDMFYVEIILEPTGTVKDVKINHQADAQAVNTCPELVKVLKAGNFSEFTKHVEGLASIYQLNAEKMQKSQAFLALQALETDLGMLAQLKSSMTEPRNLVHNSPVGILQKRRGGYSLKLTYFISPYDLLDVETKSSIPLTSETVIEKGLGQSVTVCIESSTAHKLQTTSLITVTKTADGRSQPQFAALSNLNSTVLPANFVLKLAKPIPMATNLVRDIQNITNAKIPDCSDLGNAPPLLSVIINDTSNGKLSPGDQGLWVTLPDQHHCYFLNSSPDLQGVMVSSIPFTHPTHVPQILVFLRQQMLFNTVISSCIRPGSKKDAESPFMFESMAYSTSHILVSFEHPLEESLATVDIDLKDINKVNCKIYTLSSDATMCTDDYASKVMQRCLSIPITMRAVIRKAQVQQLLMRSSNQGDSYCATVSSGGSVPYLSHIPNYENSLTNGSSFSGGDFSNLASRMCNKDGSKMAKSVGQNSEPKGFVRPNPTTDTNTQSLNVEPDLSVSADSYGSEKSKAAAAMANVNSTSASGQYQSKRQANTMLMSMLSDVPAANTSSASFPFLGNKDNSATGSKSRKRKKRSDARSPGSSTGRSPKRKLSEDDYMRDRSTPDGEICDSPLAYEACSSLPASLPSNVPEQQLSNTMGSMESLIKTEPGLGFPQRSASTDSYLIHDEFQNRQVLNINDSSHMSEGGTCNNPDLIRSFSQVKSQYFGSENMMDIKSYISATEGNYVDSGVITSDIDIEDDNSFSMDSNQSNSMTSKSNSGEKPPKKKKSKEKTESLSEIIDIAIVKAEIISSDESSVGDLSLKSYGEAENSQSEDSSKSNTSHISQQMFLGTSLKIAKSGDGHKVSKSESKAKQKESKRSSNSTEGSESSKKKSDAKKEKKRKKAESSGSASSRSPVRTLHLNLDSSLMPPPSSSSETTMLVSSSDTQPIRPITLNVKSAPVVSSSSNFQAKSPVYSKKTSSLSNTSGNVSKSSSKSSSSEKSVKPSPPRSSHFPPIKVSGSDSESKRSSNPAGVKVPSKHKQGSSSKSSSGGSSSSSAHSGGRSSPSKVKSSSVKIKSYPIPSSLTVTPIVTKVSSSPTSMSAMIPTPEQLVLQAAMLNPPSPPGKSGSNNSKANKSALRNRSLNAVINKLTVTATNAQYSVPDGMDLAKCENTVRSDSMIDRKESKLERKDNCKDSLSLSKGSESKSKYSSSEQFTVKQSSQGIKLTVTKTRTSDGSSKSSKSKQSTKSSSAVTSSSIGKTSGNSSSSKSLSVSPSSKKVYSSSNVNASSKMASSGSSQPKQNSTSSQKISSPSSSSVMSPRTGSSANNLSKSVSKHISSSSSQSKISGSSKGFDKPDKKSVSDIKTTANEMKESITSTLNLVNNLMPPPPLSKSMADSSRSSSGNTPKRIDESSRQSPRHTPTRDINFDEIEGDRTFRIMMSQAKNESSIGSEPSNMSVRSSQMIQTPVDYSKDYSKIDMLKSDIEDKGPWVSSSSDIKALNMQSSGMKLNMEQVSLDEVNCLPLNDLECKLNVQIDVTSSKHDHILNANIVSSSEEVSKHSQHTAVAQLKALKQSRRATEHNDDSSPDECLVIDCDNDEKWSRSSPCLEQNIVLNVLEDKLDKSEVSPGFALSQSPLIKSPAQILASNHSMPRSISYVIDDELMNEAVMPIEK</sequence>
<feature type="compositionally biased region" description="Low complexity" evidence="10">
    <location>
        <begin position="1334"/>
        <end position="1457"/>
    </location>
</feature>
<feature type="compositionally biased region" description="Low complexity" evidence="10">
    <location>
        <begin position="1037"/>
        <end position="1048"/>
    </location>
</feature>
<dbReference type="Proteomes" id="UP000827092">
    <property type="component" value="Unassembled WGS sequence"/>
</dbReference>
<gene>
    <name evidence="12" type="ORF">JTE90_016223</name>
</gene>
<evidence type="ECO:0000313" key="12">
    <source>
        <dbReference type="EMBL" id="KAG8199086.1"/>
    </source>
</evidence>
<comment type="similarity">
    <text evidence="2 9">Belongs to the Mediator complex subunit 1 family.</text>
</comment>
<keyword evidence="13" id="KW-1185">Reference proteome</keyword>
<comment type="subcellular location">
    <subcellularLocation>
        <location evidence="1 9">Nucleus</location>
    </subcellularLocation>
</comment>
<evidence type="ECO:0000256" key="6">
    <source>
        <dbReference type="ARBA" id="ARBA00023163"/>
    </source>
</evidence>
<evidence type="ECO:0000313" key="13">
    <source>
        <dbReference type="Proteomes" id="UP000827092"/>
    </source>
</evidence>
<organism evidence="12 13">
    <name type="scientific">Oedothorax gibbosus</name>
    <dbReference type="NCBI Taxonomy" id="931172"/>
    <lineage>
        <taxon>Eukaryota</taxon>
        <taxon>Metazoa</taxon>
        <taxon>Ecdysozoa</taxon>
        <taxon>Arthropoda</taxon>
        <taxon>Chelicerata</taxon>
        <taxon>Arachnida</taxon>
        <taxon>Araneae</taxon>
        <taxon>Araneomorphae</taxon>
        <taxon>Entelegynae</taxon>
        <taxon>Araneoidea</taxon>
        <taxon>Linyphiidae</taxon>
        <taxon>Erigoninae</taxon>
        <taxon>Oedothorax</taxon>
    </lineage>
</organism>
<feature type="compositionally biased region" description="Basic and acidic residues" evidence="10">
    <location>
        <begin position="714"/>
        <end position="727"/>
    </location>
</feature>
<feature type="region of interest" description="Disordered" evidence="10">
    <location>
        <begin position="1286"/>
        <end position="1532"/>
    </location>
</feature>
<feature type="compositionally biased region" description="Polar residues" evidence="10">
    <location>
        <begin position="1469"/>
        <end position="1484"/>
    </location>
</feature>
<feature type="domain" description="Mediator complex subunit Med1" evidence="11">
    <location>
        <begin position="73"/>
        <end position="433"/>
    </location>
</feature>
<feature type="compositionally biased region" description="Polar residues" evidence="10">
    <location>
        <begin position="932"/>
        <end position="953"/>
    </location>
</feature>
<proteinExistence type="inferred from homology"/>
<keyword evidence="5 9" id="KW-0010">Activator</keyword>
<evidence type="ECO:0000256" key="2">
    <source>
        <dbReference type="ARBA" id="ARBA00006210"/>
    </source>
</evidence>
<name>A0AAV6VSQ1_9ARAC</name>
<comment type="caution">
    <text evidence="12">The sequence shown here is derived from an EMBL/GenBank/DDBJ whole genome shotgun (WGS) entry which is preliminary data.</text>
</comment>
<feature type="compositionally biased region" description="Basic and acidic residues" evidence="10">
    <location>
        <begin position="1458"/>
        <end position="1468"/>
    </location>
</feature>
<feature type="compositionally biased region" description="Polar residues" evidence="10">
    <location>
        <begin position="1319"/>
        <end position="1329"/>
    </location>
</feature>
<keyword evidence="7 9" id="KW-0539">Nucleus</keyword>
<accession>A0AAV6VSQ1</accession>
<evidence type="ECO:0000256" key="8">
    <source>
        <dbReference type="ARBA" id="ARBA00031254"/>
    </source>
</evidence>
<evidence type="ECO:0000256" key="1">
    <source>
        <dbReference type="ARBA" id="ARBA00004123"/>
    </source>
</evidence>
<evidence type="ECO:0000256" key="7">
    <source>
        <dbReference type="ARBA" id="ARBA00023242"/>
    </source>
</evidence>
<dbReference type="InterPro" id="IPR019680">
    <property type="entry name" value="Mediator_Med1"/>
</dbReference>
<dbReference type="GO" id="GO:0045944">
    <property type="term" value="P:positive regulation of transcription by RNA polymerase II"/>
    <property type="evidence" value="ECO:0007669"/>
    <property type="project" value="UniProtKB-ARBA"/>
</dbReference>
<evidence type="ECO:0000256" key="10">
    <source>
        <dbReference type="SAM" id="MobiDB-lite"/>
    </source>
</evidence>
<protein>
    <recommendedName>
        <fullName evidence="3 9">Mediator of RNA polymerase II transcription subunit 1</fullName>
    </recommendedName>
    <alternativeName>
        <fullName evidence="8 9">Mediator complex subunit 1</fullName>
    </alternativeName>
</protein>
<dbReference type="EMBL" id="JAFNEN010000031">
    <property type="protein sequence ID" value="KAG8199086.1"/>
    <property type="molecule type" value="Genomic_DNA"/>
</dbReference>
<dbReference type="GO" id="GO:0003712">
    <property type="term" value="F:transcription coregulator activity"/>
    <property type="evidence" value="ECO:0007669"/>
    <property type="project" value="InterPro"/>
</dbReference>
<evidence type="ECO:0000256" key="9">
    <source>
        <dbReference type="RuleBase" id="RU364059"/>
    </source>
</evidence>
<feature type="region of interest" description="Disordered" evidence="10">
    <location>
        <begin position="673"/>
        <end position="732"/>
    </location>
</feature>
<dbReference type="Pfam" id="PF10744">
    <property type="entry name" value="Med1"/>
    <property type="match status" value="1"/>
</dbReference>
<feature type="compositionally biased region" description="Polar residues" evidence="10">
    <location>
        <begin position="603"/>
        <end position="614"/>
    </location>
</feature>
<dbReference type="GO" id="GO:0016592">
    <property type="term" value="C:mediator complex"/>
    <property type="evidence" value="ECO:0007669"/>
    <property type="project" value="InterPro"/>
</dbReference>
<keyword evidence="6 9" id="KW-0804">Transcription</keyword>
<evidence type="ECO:0000259" key="11">
    <source>
        <dbReference type="Pfam" id="PF10744"/>
    </source>
</evidence>
<reference evidence="12 13" key="1">
    <citation type="journal article" date="2022" name="Nat. Ecol. Evol.">
        <title>A masculinizing supergene underlies an exaggerated male reproductive morph in a spider.</title>
        <authorList>
            <person name="Hendrickx F."/>
            <person name="De Corte Z."/>
            <person name="Sonet G."/>
            <person name="Van Belleghem S.M."/>
            <person name="Kostlbacher S."/>
            <person name="Vangestel C."/>
        </authorList>
    </citation>
    <scope>NUCLEOTIDE SEQUENCE [LARGE SCALE GENOMIC DNA]</scope>
    <source>
        <strain evidence="12">W744_W776</strain>
    </source>
</reference>
<feature type="compositionally biased region" description="Low complexity" evidence="10">
    <location>
        <begin position="1229"/>
        <end position="1242"/>
    </location>
</feature>
<dbReference type="PANTHER" id="PTHR12881:SF10">
    <property type="entry name" value="MEDIATOR OF RNA POLYMERASE II TRANSCRIPTION SUBUNIT 1"/>
    <property type="match status" value="1"/>
</dbReference>
<dbReference type="InterPro" id="IPR051999">
    <property type="entry name" value="Mediator_complex_subunit_1"/>
</dbReference>
<feature type="compositionally biased region" description="Polar residues" evidence="10">
    <location>
        <begin position="865"/>
        <end position="877"/>
    </location>
</feature>
<feature type="compositionally biased region" description="Basic and acidic residues" evidence="10">
    <location>
        <begin position="991"/>
        <end position="1001"/>
    </location>
</feature>
<feature type="region of interest" description="Disordered" evidence="10">
    <location>
        <begin position="862"/>
        <end position="897"/>
    </location>
</feature>
<keyword evidence="4 9" id="KW-0805">Transcription regulation</keyword>
<comment type="function">
    <text evidence="9">Component of the Mediator complex, a coactivator involved in the regulated transcription of nearly all RNA polymerase II-dependent genes. Mediator functions as a bridge to convey information from gene-specific regulatory proteins to the basal RNA polymerase II transcription machinery. Mediator is recruited to promoters by direct interactions with regulatory proteins and serves as a scaffold for the assembly of a functional preinitiation complex with RNA polymerase II and the general transcription factors.</text>
</comment>
<feature type="compositionally biased region" description="Low complexity" evidence="10">
    <location>
        <begin position="1301"/>
        <end position="1318"/>
    </location>
</feature>
<feature type="region of interest" description="Disordered" evidence="10">
    <location>
        <begin position="1221"/>
        <end position="1245"/>
    </location>
</feature>
<feature type="compositionally biased region" description="Basic and acidic residues" evidence="10">
    <location>
        <begin position="961"/>
        <end position="982"/>
    </location>
</feature>
<feature type="compositionally biased region" description="Polar residues" evidence="10">
    <location>
        <begin position="1065"/>
        <end position="1074"/>
    </location>
</feature>
<dbReference type="PANTHER" id="PTHR12881">
    <property type="entry name" value="MEDIATOR OF RNA POLYMERASE II TRANSCRIPTION SUBUNIT 1"/>
    <property type="match status" value="1"/>
</dbReference>
<feature type="compositionally biased region" description="Basic and acidic residues" evidence="10">
    <location>
        <begin position="1286"/>
        <end position="1299"/>
    </location>
</feature>
<evidence type="ECO:0000256" key="5">
    <source>
        <dbReference type="ARBA" id="ARBA00023159"/>
    </source>
</evidence>
<feature type="compositionally biased region" description="Low complexity" evidence="10">
    <location>
        <begin position="1147"/>
        <end position="1182"/>
    </location>
</feature>
<feature type="region of interest" description="Disordered" evidence="10">
    <location>
        <begin position="583"/>
        <end position="626"/>
    </location>
</feature>
<evidence type="ECO:0000256" key="4">
    <source>
        <dbReference type="ARBA" id="ARBA00023015"/>
    </source>
</evidence>
<feature type="compositionally biased region" description="Low complexity" evidence="10">
    <location>
        <begin position="1084"/>
        <end position="1104"/>
    </location>
</feature>
<feature type="compositionally biased region" description="Low complexity" evidence="10">
    <location>
        <begin position="1498"/>
        <end position="1509"/>
    </location>
</feature>